<evidence type="ECO:0000313" key="5">
    <source>
        <dbReference type="EMBL" id="MDT0447525.1"/>
    </source>
</evidence>
<feature type="domain" description="Tryptophan synthase beta chain-like PALP" evidence="4">
    <location>
        <begin position="39"/>
        <end position="332"/>
    </location>
</feature>
<dbReference type="Pfam" id="PF00291">
    <property type="entry name" value="PALP"/>
    <property type="match status" value="1"/>
</dbReference>
<feature type="region of interest" description="Disordered" evidence="3">
    <location>
        <begin position="361"/>
        <end position="388"/>
    </location>
</feature>
<keyword evidence="6" id="KW-1185">Reference proteome</keyword>
<comment type="cofactor">
    <cofactor evidence="1">
        <name>pyridoxal 5'-phosphate</name>
        <dbReference type="ChEBI" id="CHEBI:597326"/>
    </cofactor>
</comment>
<name>A0ABU2SIC9_9ACTN</name>
<proteinExistence type="predicted"/>
<accession>A0ABU2SIC9</accession>
<evidence type="ECO:0000259" key="4">
    <source>
        <dbReference type="Pfam" id="PF00291"/>
    </source>
</evidence>
<dbReference type="GO" id="GO:0008838">
    <property type="term" value="F:diaminopropionate ammonia-lyase activity"/>
    <property type="evidence" value="ECO:0007669"/>
    <property type="project" value="UniProtKB-EC"/>
</dbReference>
<keyword evidence="2" id="KW-0663">Pyridoxal phosphate</keyword>
<evidence type="ECO:0000256" key="3">
    <source>
        <dbReference type="SAM" id="MobiDB-lite"/>
    </source>
</evidence>
<sequence length="388" mass="39352">MPENFASSRTPSWFVRPAARSWTCEPAPADAWDFHASLPGYAPTPLIELPALAVELGVGRVFVKDESSRLGLPAFKALGASWAVRRVLAERKAEGAAGPVTLVTATDGNHGRAVARMSRLLGRRAHVFVAHGVHPEAVAAIESEGAEVTRVSGTYDEAVRRAAGAAAAPDAVLVQDTAWPGYERIPAWIVEGYATLCAEIDTQLALARAGAPGLVAVPVGVGSLAQAVVTHYRSRRDGRAPALLAVEPEAAACLAASLAAGRPVTVATGGTTMAGLNCGTVSHLAWPVLRDGLDAAVTVTDAGSARAAADLASLGVPSGPCGAASLAGVRAALTGADADARRAALGLGPASVLVLLSTEGPAANPHAESGSAAPRTASRTAPHQDDRT</sequence>
<organism evidence="5 6">
    <name type="scientific">Streptomyces hesseae</name>
    <dbReference type="NCBI Taxonomy" id="3075519"/>
    <lineage>
        <taxon>Bacteria</taxon>
        <taxon>Bacillati</taxon>
        <taxon>Actinomycetota</taxon>
        <taxon>Actinomycetes</taxon>
        <taxon>Kitasatosporales</taxon>
        <taxon>Streptomycetaceae</taxon>
        <taxon>Streptomyces</taxon>
    </lineage>
</organism>
<dbReference type="PANTHER" id="PTHR42937:SF1">
    <property type="entry name" value="DIAMINOPROPIONATE AMMONIA-LYASE"/>
    <property type="match status" value="1"/>
</dbReference>
<dbReference type="InterPro" id="IPR001926">
    <property type="entry name" value="TrpB-like_PALP"/>
</dbReference>
<dbReference type="Proteomes" id="UP001180531">
    <property type="component" value="Unassembled WGS sequence"/>
</dbReference>
<reference evidence="5" key="1">
    <citation type="submission" date="2024-05" db="EMBL/GenBank/DDBJ databases">
        <title>30 novel species of actinomycetes from the DSMZ collection.</title>
        <authorList>
            <person name="Nouioui I."/>
        </authorList>
    </citation>
    <scope>NUCLEOTIDE SEQUENCE</scope>
    <source>
        <strain evidence="5">DSM 40473</strain>
    </source>
</reference>
<dbReference type="EC" id="4.3.1.15" evidence="5"/>
<dbReference type="NCBIfam" id="NF006058">
    <property type="entry name" value="PRK08206.1"/>
    <property type="match status" value="1"/>
</dbReference>
<comment type="caution">
    <text evidence="5">The sequence shown here is derived from an EMBL/GenBank/DDBJ whole genome shotgun (WGS) entry which is preliminary data.</text>
</comment>
<dbReference type="RefSeq" id="WP_311606813.1">
    <property type="nucleotide sequence ID" value="NZ_JAVRFI010000001.1"/>
</dbReference>
<protein>
    <submittedName>
        <fullName evidence="5">Diaminopropionate ammonia-lyase</fullName>
        <ecNumber evidence="5">4.3.1.15</ecNumber>
    </submittedName>
</protein>
<dbReference type="SUPFAM" id="SSF53686">
    <property type="entry name" value="Tryptophan synthase beta subunit-like PLP-dependent enzymes"/>
    <property type="match status" value="1"/>
</dbReference>
<dbReference type="InterPro" id="IPR036052">
    <property type="entry name" value="TrpB-like_PALP_sf"/>
</dbReference>
<dbReference type="EMBL" id="JAVRFI010000001">
    <property type="protein sequence ID" value="MDT0447525.1"/>
    <property type="molecule type" value="Genomic_DNA"/>
</dbReference>
<evidence type="ECO:0000256" key="2">
    <source>
        <dbReference type="ARBA" id="ARBA00022898"/>
    </source>
</evidence>
<dbReference type="Gene3D" id="3.40.50.1100">
    <property type="match status" value="3"/>
</dbReference>
<evidence type="ECO:0000313" key="6">
    <source>
        <dbReference type="Proteomes" id="UP001180531"/>
    </source>
</evidence>
<keyword evidence="5" id="KW-0456">Lyase</keyword>
<gene>
    <name evidence="5" type="ORF">RM609_00180</name>
</gene>
<dbReference type="PANTHER" id="PTHR42937">
    <property type="match status" value="1"/>
</dbReference>
<evidence type="ECO:0000256" key="1">
    <source>
        <dbReference type="ARBA" id="ARBA00001933"/>
    </source>
</evidence>